<dbReference type="Gene3D" id="3.20.20.30">
    <property type="entry name" value="Luciferase-like domain"/>
    <property type="match status" value="1"/>
</dbReference>
<dbReference type="Proteomes" id="UP000199139">
    <property type="component" value="Unassembled WGS sequence"/>
</dbReference>
<protein>
    <submittedName>
        <fullName evidence="4">Luciferase family oxidoreductase, group 1</fullName>
    </submittedName>
</protein>
<reference evidence="3 6" key="2">
    <citation type="submission" date="2019-07" db="EMBL/GenBank/DDBJ databases">
        <title>Whole genome shotgun sequence of Halolactibacillus miurensis NBRC 100873.</title>
        <authorList>
            <person name="Hosoyama A."/>
            <person name="Uohara A."/>
            <person name="Ohji S."/>
            <person name="Ichikawa N."/>
        </authorList>
    </citation>
    <scope>NUCLEOTIDE SEQUENCE [LARGE SCALE GENOMIC DNA]</scope>
    <source>
        <strain evidence="3 6">NBRC 100873</strain>
    </source>
</reference>
<sequence length="347" mass="38588">MTQSYKTFSGIPLSILDLSPLNDQETPRDALQHSVELAQHAEDWGYYRYWVAEHHNAASSASVSPPLLINQIANHTKTIRLGSGGMMLPNHSPLVVAEQFGLLSALHPNRIDLGLGRAPGTDQLTARALRRGDVHAFPEHVREIQHYFNGSPKKQVRAVTAENQQVPIFLLGSSTFSAKLAADMGLRYAFAGHFSPGEASEALSLYREHFKPSEHLAEPYAILALNIVAGETDDEARWLFSSMEQLFLNMIRSKSLPIQPPRDLTEEMLPHEQAAVKRSLAGSIVGSLSTVQAELASRIQTLPVDEVMATSLLYNQADRLASYQRMSRLLDKDTLLKDHDENWFSSR</sequence>
<reference evidence="4 5" key="1">
    <citation type="submission" date="2016-10" db="EMBL/GenBank/DDBJ databases">
        <authorList>
            <person name="de Groot N.N."/>
        </authorList>
    </citation>
    <scope>NUCLEOTIDE SEQUENCE [LARGE SCALE GENOMIC DNA]</scope>
    <source>
        <strain evidence="4 5">DSM 17074</strain>
    </source>
</reference>
<dbReference type="SUPFAM" id="SSF51679">
    <property type="entry name" value="Bacterial luciferase-like"/>
    <property type="match status" value="1"/>
</dbReference>
<evidence type="ECO:0000313" key="4">
    <source>
        <dbReference type="EMBL" id="SFS75683.1"/>
    </source>
</evidence>
<dbReference type="InterPro" id="IPR019949">
    <property type="entry name" value="CmoO-like"/>
</dbReference>
<dbReference type="InterPro" id="IPR036661">
    <property type="entry name" value="Luciferase-like_sf"/>
</dbReference>
<evidence type="ECO:0000259" key="2">
    <source>
        <dbReference type="Pfam" id="PF00296"/>
    </source>
</evidence>
<evidence type="ECO:0000313" key="3">
    <source>
        <dbReference type="EMBL" id="GEM05934.1"/>
    </source>
</evidence>
<dbReference type="NCBIfam" id="TIGR03558">
    <property type="entry name" value="oxido_grp_1"/>
    <property type="match status" value="1"/>
</dbReference>
<organism evidence="4 5">
    <name type="scientific">Halolactibacillus miurensis</name>
    <dbReference type="NCBI Taxonomy" id="306541"/>
    <lineage>
        <taxon>Bacteria</taxon>
        <taxon>Bacillati</taxon>
        <taxon>Bacillota</taxon>
        <taxon>Bacilli</taxon>
        <taxon>Bacillales</taxon>
        <taxon>Bacillaceae</taxon>
        <taxon>Halolactibacillus</taxon>
    </lineage>
</organism>
<proteinExistence type="predicted"/>
<evidence type="ECO:0000313" key="5">
    <source>
        <dbReference type="Proteomes" id="UP000199139"/>
    </source>
</evidence>
<dbReference type="CDD" id="cd00347">
    <property type="entry name" value="Flavin_utilizing_monoxygenases"/>
    <property type="match status" value="2"/>
</dbReference>
<dbReference type="InterPro" id="IPR011251">
    <property type="entry name" value="Luciferase-like_dom"/>
</dbReference>
<name>A0A1I6SFI5_9BACI</name>
<dbReference type="RefSeq" id="WP_089853800.1">
    <property type="nucleotide sequence ID" value="NZ_BJWJ01000065.1"/>
</dbReference>
<dbReference type="Pfam" id="PF00296">
    <property type="entry name" value="Bac_luciferase"/>
    <property type="match status" value="1"/>
</dbReference>
<dbReference type="EMBL" id="FPAI01000009">
    <property type="protein sequence ID" value="SFS75683.1"/>
    <property type="molecule type" value="Genomic_DNA"/>
</dbReference>
<dbReference type="AlphaFoldDB" id="A0A1I6SFI5"/>
<feature type="domain" description="Luciferase-like" evidence="2">
    <location>
        <begin position="24"/>
        <end position="247"/>
    </location>
</feature>
<comment type="similarity">
    <text evidence="1">To bacterial alkanal monooxygenase alpha and beta chains.</text>
</comment>
<dbReference type="InterPro" id="IPR050766">
    <property type="entry name" value="Bact_Lucif_Oxidored"/>
</dbReference>
<dbReference type="GO" id="GO:0016705">
    <property type="term" value="F:oxidoreductase activity, acting on paired donors, with incorporation or reduction of molecular oxygen"/>
    <property type="evidence" value="ECO:0007669"/>
    <property type="project" value="InterPro"/>
</dbReference>
<dbReference type="EMBL" id="BJWJ01000065">
    <property type="protein sequence ID" value="GEM05934.1"/>
    <property type="molecule type" value="Genomic_DNA"/>
</dbReference>
<accession>A0A1I6SFI5</accession>
<dbReference type="PANTHER" id="PTHR30137:SF6">
    <property type="entry name" value="LUCIFERASE-LIKE MONOOXYGENASE"/>
    <property type="match status" value="1"/>
</dbReference>
<evidence type="ECO:0000256" key="1">
    <source>
        <dbReference type="ARBA" id="ARBA00007789"/>
    </source>
</evidence>
<dbReference type="FunFam" id="3.20.20.30:FF:000002">
    <property type="entry name" value="LLM class flavin-dependent oxidoreductase"/>
    <property type="match status" value="1"/>
</dbReference>
<keyword evidence="6" id="KW-1185">Reference proteome</keyword>
<gene>
    <name evidence="3" type="ORF">HMI01_29220</name>
    <name evidence="4" type="ORF">SAMN05421668_1095</name>
</gene>
<dbReference type="GO" id="GO:0005829">
    <property type="term" value="C:cytosol"/>
    <property type="evidence" value="ECO:0007669"/>
    <property type="project" value="TreeGrafter"/>
</dbReference>
<dbReference type="PANTHER" id="PTHR30137">
    <property type="entry name" value="LUCIFERASE-LIKE MONOOXYGENASE"/>
    <property type="match status" value="1"/>
</dbReference>
<dbReference type="OrthoDB" id="9780518at2"/>
<dbReference type="STRING" id="306541.SAMN05421668_1095"/>
<dbReference type="Proteomes" id="UP000321773">
    <property type="component" value="Unassembled WGS sequence"/>
</dbReference>
<evidence type="ECO:0000313" key="6">
    <source>
        <dbReference type="Proteomes" id="UP000321773"/>
    </source>
</evidence>